<protein>
    <submittedName>
        <fullName evidence="6 7">Protease</fullName>
    </submittedName>
</protein>
<dbReference type="RefSeq" id="WP_121911198.1">
    <property type="nucleotide sequence ID" value="NZ_CP068291.1"/>
</dbReference>
<dbReference type="InterPro" id="IPR043504">
    <property type="entry name" value="Peptidase_S1_PA_chymotrypsin"/>
</dbReference>
<keyword evidence="3" id="KW-0812">Transmembrane</keyword>
<dbReference type="InterPro" id="IPR050430">
    <property type="entry name" value="Peptidase_S1"/>
</dbReference>
<dbReference type="EMBL" id="JAACBX020000001">
    <property type="protein sequence ID" value="MBM0242905.1"/>
    <property type="molecule type" value="Genomic_DNA"/>
</dbReference>
<feature type="transmembrane region" description="Helical" evidence="3">
    <location>
        <begin position="367"/>
        <end position="388"/>
    </location>
</feature>
<keyword evidence="9" id="KW-1185">Reference proteome</keyword>
<dbReference type="InterPro" id="IPR001254">
    <property type="entry name" value="Trypsin_dom"/>
</dbReference>
<keyword evidence="4" id="KW-0732">Signal</keyword>
<evidence type="ECO:0000259" key="5">
    <source>
        <dbReference type="PROSITE" id="PS50240"/>
    </source>
</evidence>
<dbReference type="InterPro" id="IPR009003">
    <property type="entry name" value="Peptidase_S1_PA"/>
</dbReference>
<keyword evidence="3" id="KW-1133">Transmembrane helix</keyword>
<evidence type="ECO:0000256" key="2">
    <source>
        <dbReference type="SAM" id="MobiDB-lite"/>
    </source>
</evidence>
<dbReference type="PROSITE" id="PS50240">
    <property type="entry name" value="TRYPSIN_DOM"/>
    <property type="match status" value="1"/>
</dbReference>
<name>A0A3M0GPT5_9CORY</name>
<feature type="chain" id="PRO_5017973056" evidence="4">
    <location>
        <begin position="25"/>
        <end position="401"/>
    </location>
</feature>
<dbReference type="PANTHER" id="PTHR24276:SF98">
    <property type="entry name" value="FI18310P1-RELATED"/>
    <property type="match status" value="1"/>
</dbReference>
<dbReference type="Pfam" id="PF00089">
    <property type="entry name" value="Trypsin"/>
    <property type="match status" value="1"/>
</dbReference>
<keyword evidence="3" id="KW-0472">Membrane</keyword>
<dbReference type="SMART" id="SM00020">
    <property type="entry name" value="Tryp_SPc"/>
    <property type="match status" value="1"/>
</dbReference>
<gene>
    <name evidence="7" type="ORF">D9543_02535</name>
    <name evidence="6" type="ORF">GWO63_000965</name>
</gene>
<reference evidence="6 9" key="2">
    <citation type="submission" date="2021-01" db="EMBL/GenBank/DDBJ databases">
        <title>Complete genome sequences of Corynebacterium macginleyi strains isolated from infectious keratitis.</title>
        <authorList>
            <person name="Sagerfors S."/>
            <person name="Poehlein A."/>
            <person name="Soderquist B."/>
            <person name="Bruggemann H."/>
        </authorList>
    </citation>
    <scope>NUCLEOTIDE SEQUENCE [LARGE SCALE GENOMIC DNA]</scope>
    <source>
        <strain evidence="6 9">12T220</strain>
    </source>
</reference>
<dbReference type="GO" id="GO:0006508">
    <property type="term" value="P:proteolysis"/>
    <property type="evidence" value="ECO:0007669"/>
    <property type="project" value="UniProtKB-KW"/>
</dbReference>
<keyword evidence="7" id="KW-0645">Protease</keyword>
<feature type="region of interest" description="Disordered" evidence="2">
    <location>
        <begin position="155"/>
        <end position="292"/>
    </location>
</feature>
<feature type="compositionally biased region" description="Basic and acidic residues" evidence="2">
    <location>
        <begin position="198"/>
        <end position="207"/>
    </location>
</feature>
<dbReference type="InterPro" id="IPR033116">
    <property type="entry name" value="TRYPSIN_SER"/>
</dbReference>
<proteinExistence type="predicted"/>
<accession>A0A3M0GPT5</accession>
<evidence type="ECO:0000256" key="1">
    <source>
        <dbReference type="ARBA" id="ARBA00023157"/>
    </source>
</evidence>
<reference evidence="7 8" key="1">
    <citation type="submission" date="2018-10" db="EMBL/GenBank/DDBJ databases">
        <title>Corynebacterium macginleyi genome sequencing and assembly of the type strain and two clinical samples.</title>
        <authorList>
            <person name="Bernier A.-M."/>
            <person name="Bernard K."/>
        </authorList>
    </citation>
    <scope>NUCLEOTIDE SEQUENCE [LARGE SCALE GENOMIC DNA]</scope>
    <source>
        <strain evidence="7 8">NML 120205</strain>
    </source>
</reference>
<dbReference type="Proteomes" id="UP000270649">
    <property type="component" value="Unassembled WGS sequence"/>
</dbReference>
<organism evidence="7 8">
    <name type="scientific">Corynebacterium macginleyi</name>
    <dbReference type="NCBI Taxonomy" id="38290"/>
    <lineage>
        <taxon>Bacteria</taxon>
        <taxon>Bacillati</taxon>
        <taxon>Actinomycetota</taxon>
        <taxon>Actinomycetes</taxon>
        <taxon>Mycobacteriales</taxon>
        <taxon>Corynebacteriaceae</taxon>
        <taxon>Corynebacterium</taxon>
    </lineage>
</organism>
<dbReference type="PROSITE" id="PS00135">
    <property type="entry name" value="TRYPSIN_SER"/>
    <property type="match status" value="1"/>
</dbReference>
<dbReference type="GO" id="GO:0004252">
    <property type="term" value="F:serine-type endopeptidase activity"/>
    <property type="evidence" value="ECO:0007669"/>
    <property type="project" value="InterPro"/>
</dbReference>
<keyword evidence="7" id="KW-0378">Hydrolase</keyword>
<evidence type="ECO:0000313" key="6">
    <source>
        <dbReference type="EMBL" id="MBM0242905.1"/>
    </source>
</evidence>
<dbReference type="SUPFAM" id="SSF50494">
    <property type="entry name" value="Trypsin-like serine proteases"/>
    <property type="match status" value="1"/>
</dbReference>
<comment type="caution">
    <text evidence="7">The sequence shown here is derived from an EMBL/GenBank/DDBJ whole genome shotgun (WGS) entry which is preliminary data.</text>
</comment>
<dbReference type="GeneID" id="92745138"/>
<dbReference type="Gene3D" id="2.40.10.10">
    <property type="entry name" value="Trypsin-like serine proteases"/>
    <property type="match status" value="1"/>
</dbReference>
<evidence type="ECO:0000256" key="4">
    <source>
        <dbReference type="SAM" id="SignalP"/>
    </source>
</evidence>
<dbReference type="Proteomes" id="UP001518680">
    <property type="component" value="Unassembled WGS sequence"/>
</dbReference>
<feature type="domain" description="Peptidase S1" evidence="5">
    <location>
        <begin position="14"/>
        <end position="339"/>
    </location>
</feature>
<evidence type="ECO:0000313" key="9">
    <source>
        <dbReference type="Proteomes" id="UP001518680"/>
    </source>
</evidence>
<dbReference type="AlphaFoldDB" id="A0A3M0GPT5"/>
<dbReference type="EMBL" id="REGC01000002">
    <property type="protein sequence ID" value="RMB63703.1"/>
    <property type="molecule type" value="Genomic_DNA"/>
</dbReference>
<sequence>MSRKFATALTTAGIIGMLAAPASALEHGEPAPDNAESQTVAALKMGRVGNFGDCTGTLVDKQWVLTARHCLQSVNNEGTQARLGGKVYDVDSWALSPLSDAGLLHLTEPVTDIKPAKIATDIPDTGDLGTLYGWSSSSSMARKGQLPMAEMKVSEVLGGGPSDDAAQKPGADKEAPEGYESVPAEEAMPGLKMPGGSKPDKDMKVPEGYESVPAAEAMPGLKMPGSGSGSDKPKVVSPGATKPGAEQPQIVKPDGNGGEVMQPGQGGMAPMISSPILDVHSTGNAGMQGGDSGGPFFVNGKLAGLATAGTSNADPDLPSPSAAITTLAGTKDWVDGVISGKDKDAVLTAETTPTPQATPQTSADHPWIYLTVAAIGLIGAAAAARTFATGANNGGTRKSRR</sequence>
<feature type="signal peptide" evidence="4">
    <location>
        <begin position="1"/>
        <end position="24"/>
    </location>
</feature>
<evidence type="ECO:0000256" key="3">
    <source>
        <dbReference type="SAM" id="Phobius"/>
    </source>
</evidence>
<keyword evidence="1" id="KW-1015">Disulfide bond</keyword>
<dbReference type="PANTHER" id="PTHR24276">
    <property type="entry name" value="POLYSERASE-RELATED"/>
    <property type="match status" value="1"/>
</dbReference>
<evidence type="ECO:0000313" key="7">
    <source>
        <dbReference type="EMBL" id="RMB63703.1"/>
    </source>
</evidence>
<evidence type="ECO:0000313" key="8">
    <source>
        <dbReference type="Proteomes" id="UP000270649"/>
    </source>
</evidence>